<sequence length="328" mass="36315">MIKVNAKVAKHLDNLSTEDGVFSALAIDQRGSLKKMLAEAANKSADEHTIVDFKKAVSSTLTPYASGILTDPEYGLPASKVRNENCGLLLAYEKTGYDTTEPGRMPDLIENQSGLRLKEDGADGIKFLIYYDSDENADILTKKHAFVERVGAEAKANNLPFFLEILTYDSNITDVKSKEYAKIKPHKVIEAMKEFSKPRYNVSVLKVEMPFNLKFVEGFGEDVVYSKQEAIEFLKLQSAATELPYIFLSAGVTSSEFIAELEMANQAGAKYNGVLCGRATWKPSIKPFAAEGEEVGKAWLKEKGKQNIENLNHVLSGAHSWKEKVTTE</sequence>
<dbReference type="Pfam" id="PF01791">
    <property type="entry name" value="DeoC"/>
    <property type="match status" value="1"/>
</dbReference>
<dbReference type="GO" id="GO:0019512">
    <property type="term" value="P:lactose catabolic process via tagatose-6-phosphate"/>
    <property type="evidence" value="ECO:0007669"/>
    <property type="project" value="InterPro"/>
</dbReference>
<evidence type="ECO:0000256" key="4">
    <source>
        <dbReference type="ARBA" id="ARBA00022736"/>
    </source>
</evidence>
<comment type="catalytic activity">
    <reaction evidence="1 6">
        <text>D-tagatofuranose 1,6-bisphosphate = D-glyceraldehyde 3-phosphate + dihydroxyacetone phosphate</text>
        <dbReference type="Rhea" id="RHEA:22948"/>
        <dbReference type="ChEBI" id="CHEBI:57642"/>
        <dbReference type="ChEBI" id="CHEBI:58694"/>
        <dbReference type="ChEBI" id="CHEBI:59776"/>
        <dbReference type="EC" id="4.1.2.40"/>
    </reaction>
</comment>
<dbReference type="EC" id="4.1.2.40" evidence="6"/>
<evidence type="ECO:0000313" key="10">
    <source>
        <dbReference type="Proteomes" id="UP001211566"/>
    </source>
</evidence>
<dbReference type="SUPFAM" id="SSF51569">
    <property type="entry name" value="Aldolase"/>
    <property type="match status" value="1"/>
</dbReference>
<organism evidence="8 10">
    <name type="scientific">Lactobacillus mulieris</name>
    <dbReference type="NCBI Taxonomy" id="2508708"/>
    <lineage>
        <taxon>Bacteria</taxon>
        <taxon>Bacillati</taxon>
        <taxon>Bacillota</taxon>
        <taxon>Bacilli</taxon>
        <taxon>Lactobacillales</taxon>
        <taxon>Lactobacillaceae</taxon>
        <taxon>Lactobacillus</taxon>
    </lineage>
</organism>
<dbReference type="AlphaFoldDB" id="A0AAW5WYB3"/>
<reference evidence="8" key="1">
    <citation type="submission" date="2022-01" db="EMBL/GenBank/DDBJ databases">
        <title>STING isolate genome collection.</title>
        <authorList>
            <person name="France M."/>
            <person name="Rutt L."/>
            <person name="Humphrys M."/>
            <person name="Ravel J."/>
        </authorList>
    </citation>
    <scope>NUCLEOTIDE SEQUENCE</scope>
    <source>
        <strain evidence="8">C0081E5</strain>
    </source>
</reference>
<gene>
    <name evidence="6" type="primary">lacD</name>
    <name evidence="7" type="ORF">L2772_04930</name>
    <name evidence="8" type="ORF">L2Z99_05085</name>
</gene>
<dbReference type="InterPro" id="IPR005927">
    <property type="entry name" value="Tag_1.6-dipho_adolase"/>
</dbReference>
<evidence type="ECO:0000313" key="7">
    <source>
        <dbReference type="EMBL" id="MCZ3622212.1"/>
    </source>
</evidence>
<comment type="pathway">
    <text evidence="2 6">Carbohydrate metabolism; D-tagatose 6-phosphate degradation; D-glyceraldehyde 3-phosphate and glycerone phosphate from D-tagatose 6-phosphate: step 2/2.</text>
</comment>
<dbReference type="InterPro" id="IPR013785">
    <property type="entry name" value="Aldolase_TIM"/>
</dbReference>
<dbReference type="SMART" id="SM01133">
    <property type="entry name" value="DeoC"/>
    <property type="match status" value="1"/>
</dbReference>
<dbReference type="EMBL" id="JAKHPW010000004">
    <property type="protein sequence ID" value="MCZ3622212.1"/>
    <property type="molecule type" value="Genomic_DNA"/>
</dbReference>
<dbReference type="GO" id="GO:0009025">
    <property type="term" value="F:tagatose-bisphosphate aldolase activity"/>
    <property type="evidence" value="ECO:0007669"/>
    <property type="project" value="UniProtKB-UniRule"/>
</dbReference>
<keyword evidence="4 6" id="KW-0423">Lactose metabolism</keyword>
<evidence type="ECO:0000256" key="1">
    <source>
        <dbReference type="ARBA" id="ARBA00000567"/>
    </source>
</evidence>
<evidence type="ECO:0000256" key="3">
    <source>
        <dbReference type="ARBA" id="ARBA00008679"/>
    </source>
</evidence>
<name>A0AAW5WYB3_9LACO</name>
<dbReference type="Proteomes" id="UP001211420">
    <property type="component" value="Unassembled WGS sequence"/>
</dbReference>
<proteinExistence type="inferred from homology"/>
<evidence type="ECO:0000313" key="8">
    <source>
        <dbReference type="EMBL" id="MCZ9678455.1"/>
    </source>
</evidence>
<dbReference type="Proteomes" id="UP001211566">
    <property type="component" value="Unassembled WGS sequence"/>
</dbReference>
<accession>A0AAW5WYB3</accession>
<evidence type="ECO:0000256" key="2">
    <source>
        <dbReference type="ARBA" id="ARBA00005191"/>
    </source>
</evidence>
<comment type="similarity">
    <text evidence="3 6">Belongs to the aldolase LacD family.</text>
</comment>
<evidence type="ECO:0000256" key="6">
    <source>
        <dbReference type="HAMAP-Rule" id="MF_00734"/>
    </source>
</evidence>
<dbReference type="RefSeq" id="WP_269254796.1">
    <property type="nucleotide sequence ID" value="NZ_JAKHEY010000005.1"/>
</dbReference>
<dbReference type="GO" id="GO:1902777">
    <property type="term" value="P:6-sulfoquinovose(1-) catabolic process"/>
    <property type="evidence" value="ECO:0007669"/>
    <property type="project" value="TreeGrafter"/>
</dbReference>
<evidence type="ECO:0000313" key="9">
    <source>
        <dbReference type="Proteomes" id="UP001211420"/>
    </source>
</evidence>
<dbReference type="PANTHER" id="PTHR39340:SF1">
    <property type="entry name" value="SULFOFRUCTOSEPHOSPHATE ALDOLASE"/>
    <property type="match status" value="1"/>
</dbReference>
<dbReference type="GO" id="GO:0061595">
    <property type="term" value="F:6-deoxy-6-sulfofructose-1-phosphate aldolase activity"/>
    <property type="evidence" value="ECO:0007669"/>
    <property type="project" value="TreeGrafter"/>
</dbReference>
<keyword evidence="5 6" id="KW-0456">Lyase</keyword>
<dbReference type="Gene3D" id="3.20.20.70">
    <property type="entry name" value="Aldolase class I"/>
    <property type="match status" value="1"/>
</dbReference>
<dbReference type="NCBIfam" id="NF009498">
    <property type="entry name" value="PRK12858.1"/>
    <property type="match status" value="1"/>
</dbReference>
<dbReference type="EMBL" id="JAKHEY010000005">
    <property type="protein sequence ID" value="MCZ9678455.1"/>
    <property type="molecule type" value="Genomic_DNA"/>
</dbReference>
<keyword evidence="9" id="KW-1185">Reference proteome</keyword>
<dbReference type="GO" id="GO:0009024">
    <property type="term" value="F:tagatose-6-phosphate kinase activity"/>
    <property type="evidence" value="ECO:0007669"/>
    <property type="project" value="InterPro"/>
</dbReference>
<comment type="caution">
    <text evidence="8">The sequence shown here is derived from an EMBL/GenBank/DDBJ whole genome shotgun (WGS) entry which is preliminary data.</text>
</comment>
<protein>
    <recommendedName>
        <fullName evidence="6">Tagatose 1,6-diphosphate aldolase</fullName>
        <ecNumber evidence="6">4.1.2.40</ecNumber>
    </recommendedName>
    <alternativeName>
        <fullName evidence="6">D-tagatose-1,6-bisphosphate aldolase</fullName>
    </alternativeName>
    <alternativeName>
        <fullName evidence="6">Tagatose-bisphosphate aldolase</fullName>
    </alternativeName>
</protein>
<dbReference type="GO" id="GO:2001059">
    <property type="term" value="P:D-tagatose 6-phosphate catabolic process"/>
    <property type="evidence" value="ECO:0007669"/>
    <property type="project" value="UniProtKB-UniRule"/>
</dbReference>
<dbReference type="NCBIfam" id="NF009065">
    <property type="entry name" value="PRK12399.1"/>
    <property type="match status" value="1"/>
</dbReference>
<dbReference type="HAMAP" id="MF_00734">
    <property type="entry name" value="LacD"/>
    <property type="match status" value="1"/>
</dbReference>
<dbReference type="InterPro" id="IPR002915">
    <property type="entry name" value="DeoC/FbaB/LacD_aldolase"/>
</dbReference>
<dbReference type="PANTHER" id="PTHR39340">
    <property type="entry name" value="SULFOFRUCTOSEPHOSPHATE ALDOLASE"/>
    <property type="match status" value="1"/>
</dbReference>
<evidence type="ECO:0000256" key="5">
    <source>
        <dbReference type="ARBA" id="ARBA00023239"/>
    </source>
</evidence>
<reference evidence="7 9" key="2">
    <citation type="submission" date="2022-01" db="EMBL/GenBank/DDBJ databases">
        <title>VMRC isolate genome collection.</title>
        <authorList>
            <person name="France M."/>
            <person name="Rutt L."/>
            <person name="Humphrys M."/>
            <person name="Ravel J."/>
        </authorList>
    </citation>
    <scope>NUCLEOTIDE SEQUENCE [LARGE SCALE GENOMIC DNA]</scope>
    <source>
        <strain evidence="7 9">C0172B4</strain>
    </source>
</reference>
<dbReference type="InterPro" id="IPR050552">
    <property type="entry name" value="LacD_aldolase"/>
</dbReference>